<dbReference type="OrthoDB" id="416786at2759"/>
<feature type="domain" description="Carrier" evidence="7">
    <location>
        <begin position="2716"/>
        <end position="2792"/>
    </location>
</feature>
<dbReference type="NCBIfam" id="TIGR01733">
    <property type="entry name" value="AA-adenyl-dom"/>
    <property type="match status" value="3"/>
</dbReference>
<dbReference type="InterPro" id="IPR020806">
    <property type="entry name" value="PKS_PP-bd"/>
</dbReference>
<feature type="domain" description="Carrier" evidence="7">
    <location>
        <begin position="549"/>
        <end position="625"/>
    </location>
</feature>
<dbReference type="FunFam" id="3.40.50.980:FF:000001">
    <property type="entry name" value="Non-ribosomal peptide synthetase"/>
    <property type="match status" value="1"/>
</dbReference>
<dbReference type="GO" id="GO:0016874">
    <property type="term" value="F:ligase activity"/>
    <property type="evidence" value="ECO:0007669"/>
    <property type="project" value="UniProtKB-KW"/>
</dbReference>
<dbReference type="SUPFAM" id="SSF47336">
    <property type="entry name" value="ACP-like"/>
    <property type="match status" value="6"/>
</dbReference>
<accession>A0A084FYK9</accession>
<keyword evidence="2" id="KW-0596">Phosphopantetheine</keyword>
<dbReference type="EMBL" id="JOWA01000132">
    <property type="protein sequence ID" value="KEZ40171.1"/>
    <property type="molecule type" value="Genomic_DNA"/>
</dbReference>
<evidence type="ECO:0000256" key="4">
    <source>
        <dbReference type="ARBA" id="ARBA00022598"/>
    </source>
</evidence>
<dbReference type="PANTHER" id="PTHR45527">
    <property type="entry name" value="NONRIBOSOMAL PEPTIDE SYNTHETASE"/>
    <property type="match status" value="1"/>
</dbReference>
<comment type="caution">
    <text evidence="8">The sequence shown here is derived from an EMBL/GenBank/DDBJ whole genome shotgun (WGS) entry which is preliminary data.</text>
</comment>
<dbReference type="SMART" id="SM00823">
    <property type="entry name" value="PKS_PP"/>
    <property type="match status" value="3"/>
</dbReference>
<dbReference type="Pfam" id="PF00550">
    <property type="entry name" value="PP-binding"/>
    <property type="match status" value="6"/>
</dbReference>
<dbReference type="Gene3D" id="3.40.50.980">
    <property type="match status" value="2"/>
</dbReference>
<comment type="similarity">
    <text evidence="5">Belongs to the NRP synthetase family.</text>
</comment>
<dbReference type="CDD" id="cd05918">
    <property type="entry name" value="A_NRPS_SidN3_like"/>
    <property type="match status" value="5"/>
</dbReference>
<feature type="domain" description="Carrier" evidence="7">
    <location>
        <begin position="1645"/>
        <end position="1720"/>
    </location>
</feature>
<dbReference type="Gene3D" id="1.10.1200.10">
    <property type="entry name" value="ACP-like"/>
    <property type="match status" value="6"/>
</dbReference>
<dbReference type="InterPro" id="IPR023213">
    <property type="entry name" value="CAT-like_dom_sf"/>
</dbReference>
<feature type="domain" description="Carrier" evidence="7">
    <location>
        <begin position="5449"/>
        <end position="5524"/>
    </location>
</feature>
<dbReference type="VEuPathDB" id="FungiDB:SAPIO_CDS9221"/>
<dbReference type="FunFam" id="3.30.300.30:FF:000015">
    <property type="entry name" value="Nonribosomal peptide synthase SidD"/>
    <property type="match status" value="5"/>
</dbReference>
<evidence type="ECO:0000256" key="2">
    <source>
        <dbReference type="ARBA" id="ARBA00022450"/>
    </source>
</evidence>
<keyword evidence="9" id="KW-1185">Reference proteome</keyword>
<dbReference type="Pfam" id="PF00501">
    <property type="entry name" value="AMP-binding"/>
    <property type="match status" value="6"/>
</dbReference>
<keyword evidence="3" id="KW-0597">Phosphoprotein</keyword>
<dbReference type="InterPro" id="IPR010071">
    <property type="entry name" value="AA_adenyl_dom"/>
</dbReference>
<dbReference type="HOGENOM" id="CLU_223147_0_0_1"/>
<evidence type="ECO:0000256" key="6">
    <source>
        <dbReference type="SAM" id="MobiDB-lite"/>
    </source>
</evidence>
<sequence length="5543" mass="609541">MDEPTNMLLHEIFQNQARKSPESCALEHPHGRLTYRELNEQSNSLSWYLRETLSPGRGVVALSLEKSPLLVIAVLAVLKAGMIWIPLPDDASADRIQYILQSSNAGLLLGSASSSALHAGADIPFTSLDKLLQHGQLRAYSTEDPDHATIDAGRSEHDLCHILFTSGSTGTPKGVMIEHRAVRHNALELTKMFGLDSQTRTLQFAAPTFDIFGLDLFMTFACGGCLIMAPREAMMEDMTAFLKRKRVTYAQLTPTVIQTIDPSGVPDLRVLASSGEILPQQLADKWRHAVHLFNAYGPTETIVCTVEDLSTNTDIDAGCVGRAVPGLDVRILADGETRSVSAGEVGEICVAGPQILRGYLSKSAATEERTLSIDGVRFYRTGDLGFSHVSPTGVSTIKLIGRKDTEVKIRGIRLDLADVEASIISCSDARKCVVLMPRQGLSSGRLCAFLVLDADSNNTLLPPNKPRFRLLEPSREISSVLHRVQSTTSAQLPPMAIPKTWWPIDEIPLTSSGKIDRLHLQSWLEELGEDMFRTLIDQYRAVSQDDRRGAGSAEERCLQSVWAEVLLRSVATIEVTDSLADLGADSLDVIRMANGARKANIPVNAADIFAAKTIQEVVRRHVASGLTVSEAQSLSPAPYRPFELTPPGRPLAPLIEEAASSCGVALASVEDIYPCTPYQSALMALDIKCPGSYLCIFSWTLLRDIEISRLQRAWNDMLDFNPALRNRLIWDASAQQLLQVQVRRDHRDWSESLYEAPMTLGSDLCRGLARWDEKRGRWTFHLKIHHSIIDGWSLSLMLNQLKKLYFDEPVNAADSPPYAHYVRHYLTEQQRLEKSSHEFWTDYLQGFGESGSDSFLSKPQDSHRQVHATDHQTYMVTLDLKELATRFGVTPAVILYGITALIFATHSDVDDVSLGLIRAGREAPVDGVYQMIGPVFACVPFRTEVDRQRSLADFFQQIHAQILAIGPHQQFGLERIKNCGPGAKAACNLETLVVVQPEDERLAGTGLWEEVHGQTSGLADSIPFSLELIPGDKGVLINCNSDPACIVRQHAQIIMEHLNQALLSLTNLSAKATVQEIQMTPENHSSRLRQWADAYGPPVDVCLHNLLEMSANKFADSNAVYQSSTGKTLSFKELNDASTRLAAFLLQSCHVPEGAVVPIAMEKSALAVVAIFAILKTGSAYLPIDPSWPLERVRRIVDDAGASALICSTSLKSQYESLGKQLIALDETHLNPRDSGTRTSSVKITRKGRPSDLAVLMYTSGSTGTPKGVMLEHRAMSTSLTHLARVFGLQPGYRHLQFSAFVYDVSISDIFIPLISGACICIPTEDERLNGLSEAVRKMKINSAILTPSMAGLIRLEDGESLKTIMTGGEMTNRGLIRTWAPRIRLLNAYGPTEAAITTTVTEPQDIDSDPGVIGRNVTGWHLILRRDDSGRLYEAPFGCAGEIAIAGHSLARGYLNNPSLTAQQFVDLPLLEGSPLPSRVYLTGDIGRYELDGSVRILGRRDRMIKINGIRVDPGEAEHRLRKLGDSFASAVVQCIVDQNGISKLAAFVPASAVPESKERLILVDSWTSEFRKMCGDGRRQLLELLPRAYVPSLFIPVSYIPSTMSDKVDYKRLRDELRKVPLENLAMSDDEEAEVEDDTEAIEPSTPMERIMSAVFKKVFPTGGEFGVTADFFRLGGDSFSAMKLVSAAKEHNLEITVQQIYRHPRLKDLAAVARYKLGKNGNGDKRSSVDGQTQPANMTRVLVSEDVWNEVAEQFGLGLDEIEDVYPATPFQQGLMAVSMQGKGTYSAKMAFELGESVDVSRLTRAVEGVVLDTPILRTSLVSSTQGLMQVVRKGSFSTSDAKTTGPFQYQIDTTSAPGRPRLRIEMHHSLYDGPTIEILLRDVNSRYAHPGYAANSAVPYRKFVDYLESTDSEAAREFWEKTLHDAPLATFPPCEDEARVGATQHVRLTTTITLEATKKCGISAGTLVAGATALLLGAYSFADQVCFGMTFSGRDIPELENIAGPTLSTVPICVAILREQEASGFLEQVQNLVVDMRQHQHYGLQNIAQLPAQGPRNAARFRTLLVLQQGSDELASTEQGSDIIGNLIDDESSMHVEYPLVIIAHANPATGSVDLKVEFDPACLSSVEATRFIQQLSQAIAELSQPHRAVSKLNLITAFDKEQISMWNPKPPKAPGRNICQMFQEKALRQPDSPAVESLMGRDGDAPRRQLTYRQLDTESTMLSGAIQRHAWDKRWVVLCHRDPASVVMATLATWKAGKAVVTIDPTVPADRRHTLLAELGDALILTEASEVQTFVNFQVHVLDGMLHDVDGMPNQSSSVISEVPVSSDIAYVFFTSGSSGTPKGVVVPHSAIALSLSDVSENMGLNTNTRMLQFASCSFDTSLMEIFATLITGGCVCIPTRNQRIDGTLGHAANSLQVTHMILTPTVASLLQPAQLPSVQCLMLVGEPPSTQVIEKWTSRDVSRRVQIMNGYGPTEAAVHSSTNFDLSEIGPRNIGKATACAMFLVLPDDPNRLAPVGTVGELVICGETVSGGYLNQPDLTRHVFGVNPPWAPWPGLTSPVRYYQTGDLACYCHDGSMVYLGRKDLQAKIHGQRLDVSEIEWHIRRCGGVSDCVVEVLQESTLVAFILMSQGSTEPYAGPLAPSQIDASAVTESQSRLRSVLPDYMIPSVYVPCSSWPMTTSGKTDRRRLRASVESSIDQYRIRQKLQRRPAQTQSQKKLFDSIEEVMSIPQDQISLDDSVLSLGGDSIIMIRLLAVARQRKLNIDATKAFRSTTLENLAASAEGPPTKASPVAVNGHHGPLAPFSLLPASSKDPHQLSRMAAACNVPVDRIIDAYPCTAIQEDLMVASAKTPGAFLNQEVFRLPAQVSVSKVSRSIDALWKRHDILRARIILDQDYRALQVVLREDAAPQETSTDDLQQFLLRDSLVPLEYGTRLSRCALLSAQGNTYLVLTQHHAVFDGWSMNILKDDLRALYFEGDSNFTLTQPYASFVRHSLQIYNCPDARQYWQNQLADAQTAPLPQAQSSMDSSTNQKYAFTTASVNNTDYSLAVLAEAAWGTLLGRYLDCEDVLFGVIRSGRTVPIPGIDTLMGPTIASIPRRLRPTKEQSVQAYLQQVQREIFEATQWEQYGLSNIRKVSKSASQACKFHSMLVVQPPAANETADNPAALLTSQAELAKGFINSDCLIVDVQATAKDEITVSIIYDDRVTSKDDAHWMAYHFSQTLAQLSSSGAVKLGNLRISGSDRLSQEQEWNSTDIEASHRLVDEIFTTNVSQWSGLPAVHGPDASLTYAQLDALSSAGAQILRSELGVRRGDLVPLLMTKSSVMIASMLAILKAGAAYVPLPTDAPRERLHFLIKETEARIVLCTFDHYELAQSLEIEAAFWDVEQLYESAPSTSGETENALMGSSHGDSRSPSDLAYILFTSGSTGTPKGVMIEHSALATTALVNGIKMNYQVGTRTLSFAAYTFDNLLGSPSLVPSLKTLRSGGEPLSKSILREWSPSVCLINSYGPTETCVDACRNPDMKTDCDPNNIGFAIGTHLWVVERGNYESLAPVGCPGELLISGPTLARGYFKDEARTRACFIDGIQYQWVRPGEERLYATGDIVTRNADGSITYIGRRDLQVKLNGFRIELGEVEYNLEQCPAVVSAVVDKVASREGGSDQLVAFLRITQQAQSDNGSPLLSPSGDICDIIEGVQARIDGVLPPYMVPRVYLPLARIPLTLSNKTDRKALKTLWEKLTPEQILPYQAAPAVLRQPASVTERILQGLWAQVLKIDPKLIGLDTQFTRVGGDSLNAIGLASLCRELGFKFEVADILRIPQLEAMARHVEENRRVAKLENQNGNIKTAITNDAPLTEKLRLQAAEACGLSPDDIEEVYPCAPIQESLMASTLRQPGSYIDHSKFTIPQSADISRFRNAWQLVHEANPIMRTRICAVSTPKGMRLMQVVTNCPSEWIDDDSEPDSAMRMELGAPLVRYRLRPSGERFVFETWRHHAVFDGFSSAALWDDLQHAFETAILPRARPPYRAFVDFIQRIESSEAISFWEDQLNGHQPEPFPVLPSPDYVPQASSKTSQTLSGSLIWDSTSPFTFSTIVRAAWAVILAMRSRSSGIEKDVCFATTLSGRTAPLAGIDAIIGPTIATVPVRIQFDVDADVTSLLQKVQDQALDMLPFEHLGLGRIREINQSARDACASANLLVIQPDQIGSDSLPLGLQRLTDSEIQDDFKEPFGLVVECVQNKAKDEISVSAAYDEVLLSKLEVTHILEHFQQMISALHQYAGGQGSVQSVLWQLALGADLQRVVEWNSRDQGAPMQLHDLVERAAEKYPDQLAIDCHDGQMSYTKLVEAADRLACILQRDYGVRPGDFVPICTEKSQLMIIGILGIMKAGAGYVPLDTNHPDARMQWIINEVNARVVVASPLQEDRRQFPVQKLVLTTERLSLATNTYREQLRKSSPNDVAYVIFTSGTSGTPKGVVMQHKAASWSILEHARRYRHDNTRHSLQFSSYVFDASVVDIFAVLASGGCVHVPSETLGVGDLEDYIRENGINFADLTPTVANLLDPAQVPSLTTLAIGGEMANRELLRKWGGKDSPVKYMVNAYGPTEAGIACAMGELTQASAVGDVGTPLAAGLWIVDARDHNRLVPIGCVGELIVTGETLAQGYLNRAEETRRAFLTDVPWLANTGERRLYKTGDLARFNINGHVELVGRREDTQVKFRGLRIELGEIETAIEALPQWASRLKRVAVAMIQRDEIPILASFIQFSANDTYHTPRKEGSIFCQPSDGFKAFVADVKKCIDKQLPSYMVPQLWLPVSDWPISASSKTNRKLLTLSAENLDRSQVDEYQRVVAINSTANGRINGTNGKAPSAAAADQVMGNAEGGVKEAIIQVLHKDPDCKIEPETDFFQLGGDSLTAIMLVIALRKRGIHVSAHDIFAERSVRGIAGRCCLLGTTDSTATNGNGLTRSLVSEPVESDGDSGTANSDFKQLVNWVERAKFEDAYPASDTQTTFLIEGLKWPRSYYGWFFFELSDCVGIDEVREACCALVARHSILRTSFHLKGGKCFQVVHAPSPSIDSKVLVCRNVPSEQCDIIDREVLHPVKFGEILTRFRLFIDPVSGARTLMLGLSHAQYDGFCLATIFNDLRLAYLGILNQATKPPGLRPFIEYSLKISEEETDNFWRKTIECSPMNTICDRVPTTRQPVMSESIMRTIPFKYKDRELSNYNYGALVKSAWALTLNFLTHSHLPDCSYVTFWNLVSGRFAPFGGAQDVVGPCINFIPTRIPIIPDKVVSDLVEDMQSQMIDCMPYEATPTSRIIKQSVWSNSLANFGTIFQYQNIPDPKPPSDDSHLPWSVKGGAVYGGGLLQSGACWMMAWPNKEGFSSFRFTYSPETLSPAGAEAVMTIYLDFLRDMNDDPSGYIRALEPSLKRLKLVDPPSTSEIPSPARVETPPALQSLESQVKAFWKQLLNPPRDIHSNDSFFNMGGDSIKAAELGMLCEKAGLQLTLQDILDFPTLGMQTLAIAGQVSRPERTVPKLQFRAAHELS</sequence>
<dbReference type="CDD" id="cd19545">
    <property type="entry name" value="FUM14_C_NRPS-like"/>
    <property type="match status" value="4"/>
</dbReference>
<feature type="domain" description="Carrier" evidence="7">
    <location>
        <begin position="4876"/>
        <end position="4950"/>
    </location>
</feature>
<dbReference type="Pfam" id="PF00668">
    <property type="entry name" value="Condensation"/>
    <property type="match status" value="5"/>
</dbReference>
<evidence type="ECO:0000259" key="7">
    <source>
        <dbReference type="PROSITE" id="PS50075"/>
    </source>
</evidence>
<dbReference type="InterPro" id="IPR006162">
    <property type="entry name" value="Ppantetheine_attach_site"/>
</dbReference>
<dbReference type="InterPro" id="IPR009081">
    <property type="entry name" value="PP-bd_ACP"/>
</dbReference>
<dbReference type="PROSITE" id="PS50075">
    <property type="entry name" value="CARRIER"/>
    <property type="match status" value="6"/>
</dbReference>
<dbReference type="GO" id="GO:0031177">
    <property type="term" value="F:phosphopantetheine binding"/>
    <property type="evidence" value="ECO:0007669"/>
    <property type="project" value="InterPro"/>
</dbReference>
<dbReference type="PROSITE" id="PS00455">
    <property type="entry name" value="AMP_BINDING"/>
    <property type="match status" value="5"/>
</dbReference>
<comment type="pathway">
    <text evidence="1">Secondary metabolite biosynthesis.</text>
</comment>
<evidence type="ECO:0000256" key="5">
    <source>
        <dbReference type="ARBA" id="ARBA00029454"/>
    </source>
</evidence>
<dbReference type="GO" id="GO:0005737">
    <property type="term" value="C:cytoplasm"/>
    <property type="evidence" value="ECO:0007669"/>
    <property type="project" value="TreeGrafter"/>
</dbReference>
<dbReference type="RefSeq" id="XP_016639970.1">
    <property type="nucleotide sequence ID" value="XM_016790667.1"/>
</dbReference>
<dbReference type="InterPro" id="IPR000873">
    <property type="entry name" value="AMP-dep_synth/lig_dom"/>
</dbReference>
<dbReference type="OMA" id="LWIREPL"/>
<gene>
    <name evidence="8" type="ORF">SAPIO_CDS9221</name>
</gene>
<dbReference type="Gene3D" id="3.30.559.10">
    <property type="entry name" value="Chloramphenicol acetyltransferase-like domain"/>
    <property type="match status" value="5"/>
</dbReference>
<dbReference type="Proteomes" id="UP000028545">
    <property type="component" value="Unassembled WGS sequence"/>
</dbReference>
<keyword evidence="4" id="KW-0436">Ligase</keyword>
<dbReference type="InterPro" id="IPR001242">
    <property type="entry name" value="Condensation_dom"/>
</dbReference>
<dbReference type="GO" id="GO:0043041">
    <property type="term" value="P:amino acid activation for nonribosomal peptide biosynthetic process"/>
    <property type="evidence" value="ECO:0007669"/>
    <property type="project" value="TreeGrafter"/>
</dbReference>
<evidence type="ECO:0000256" key="3">
    <source>
        <dbReference type="ARBA" id="ARBA00022553"/>
    </source>
</evidence>
<dbReference type="GeneID" id="27728293"/>
<organism evidence="8 9">
    <name type="scientific">Pseudallescheria apiosperma</name>
    <name type="common">Scedosporium apiospermum</name>
    <dbReference type="NCBI Taxonomy" id="563466"/>
    <lineage>
        <taxon>Eukaryota</taxon>
        <taxon>Fungi</taxon>
        <taxon>Dikarya</taxon>
        <taxon>Ascomycota</taxon>
        <taxon>Pezizomycotina</taxon>
        <taxon>Sordariomycetes</taxon>
        <taxon>Hypocreomycetidae</taxon>
        <taxon>Microascales</taxon>
        <taxon>Microascaceae</taxon>
        <taxon>Scedosporium</taxon>
    </lineage>
</organism>
<dbReference type="NCBIfam" id="NF003417">
    <property type="entry name" value="PRK04813.1"/>
    <property type="match status" value="6"/>
</dbReference>
<dbReference type="SUPFAM" id="SSF52777">
    <property type="entry name" value="CoA-dependent acyltransferases"/>
    <property type="match status" value="10"/>
</dbReference>
<dbReference type="PANTHER" id="PTHR45527:SF16">
    <property type="entry name" value="NONRIBOSOMAL PEPTIDE SYNTHASE ATNA-RELATED"/>
    <property type="match status" value="1"/>
</dbReference>
<feature type="region of interest" description="Disordered" evidence="6">
    <location>
        <begin position="3399"/>
        <end position="3418"/>
    </location>
</feature>
<reference evidence="8 9" key="1">
    <citation type="journal article" date="2014" name="Genome Announc.">
        <title>Draft genome sequence of the pathogenic fungus Scedosporium apiospermum.</title>
        <authorList>
            <person name="Vandeputte P."/>
            <person name="Ghamrawi S."/>
            <person name="Rechenmann M."/>
            <person name="Iltis A."/>
            <person name="Giraud S."/>
            <person name="Fleury M."/>
            <person name="Thornton C."/>
            <person name="Delhaes L."/>
            <person name="Meyer W."/>
            <person name="Papon N."/>
            <person name="Bouchara J.P."/>
        </authorList>
    </citation>
    <scope>NUCLEOTIDE SEQUENCE [LARGE SCALE GENOMIC DNA]</scope>
    <source>
        <strain evidence="8 9">IHEM 14462</strain>
    </source>
</reference>
<dbReference type="GO" id="GO:0044550">
    <property type="term" value="P:secondary metabolite biosynthetic process"/>
    <property type="evidence" value="ECO:0007669"/>
    <property type="project" value="TreeGrafter"/>
</dbReference>
<feature type="domain" description="Carrier" evidence="7">
    <location>
        <begin position="3761"/>
        <end position="3837"/>
    </location>
</feature>
<dbReference type="Gene3D" id="3.40.50.12780">
    <property type="entry name" value="N-terminal domain of ligase-like"/>
    <property type="match status" value="5"/>
</dbReference>
<dbReference type="InterPro" id="IPR042099">
    <property type="entry name" value="ANL_N_sf"/>
</dbReference>
<proteinExistence type="inferred from homology"/>
<evidence type="ECO:0000313" key="9">
    <source>
        <dbReference type="Proteomes" id="UP000028545"/>
    </source>
</evidence>
<dbReference type="PROSITE" id="PS00012">
    <property type="entry name" value="PHOSPHOPANTETHEINE"/>
    <property type="match status" value="1"/>
</dbReference>
<protein>
    <recommendedName>
        <fullName evidence="7">Carrier domain-containing protein</fullName>
    </recommendedName>
</protein>
<dbReference type="InterPro" id="IPR036736">
    <property type="entry name" value="ACP-like_sf"/>
</dbReference>
<dbReference type="FunFam" id="3.30.559.30:FF:000003">
    <property type="entry name" value="Nonribosomal peptide synthase SidD"/>
    <property type="match status" value="1"/>
</dbReference>
<evidence type="ECO:0000313" key="8">
    <source>
        <dbReference type="EMBL" id="KEZ40171.1"/>
    </source>
</evidence>
<dbReference type="Gene3D" id="3.30.559.30">
    <property type="entry name" value="Nonribosomal peptide synthetase, condensation domain"/>
    <property type="match status" value="5"/>
</dbReference>
<dbReference type="InterPro" id="IPR020845">
    <property type="entry name" value="AMP-binding_CS"/>
</dbReference>
<dbReference type="KEGG" id="sapo:SAPIO_CDS9221"/>
<dbReference type="Gene3D" id="3.30.300.30">
    <property type="match status" value="5"/>
</dbReference>
<evidence type="ECO:0000256" key="1">
    <source>
        <dbReference type="ARBA" id="ARBA00005179"/>
    </source>
</evidence>
<dbReference type="SUPFAM" id="SSF56801">
    <property type="entry name" value="Acetyl-CoA synthetase-like"/>
    <property type="match status" value="5"/>
</dbReference>
<name>A0A084FYK9_PSEDA</name>
<dbReference type="InterPro" id="IPR045851">
    <property type="entry name" value="AMP-bd_C_sf"/>
</dbReference>